<reference evidence="2 3" key="1">
    <citation type="submission" date="2013-09" db="EMBL/GenBank/DDBJ databases">
        <title>Whole genome sequencing of Halarchaeum acidiphilum strain MH1-52-1.</title>
        <authorList>
            <person name="Shimane Y."/>
            <person name="Minegishi H."/>
            <person name="Nishi S."/>
            <person name="Echigo A."/>
            <person name="Shuto A."/>
            <person name="Konishi M."/>
            <person name="Ito T."/>
            <person name="Ohkuma M."/>
            <person name="Ohta Y."/>
            <person name="Nagano Y."/>
            <person name="Tsubouchi T."/>
            <person name="Mori K."/>
            <person name="Usui K."/>
            <person name="Kamekura M."/>
            <person name="Usami R."/>
            <person name="Takaki Y."/>
            <person name="Hatada Y."/>
        </authorList>
    </citation>
    <scope>NUCLEOTIDE SEQUENCE [LARGE SCALE GENOMIC DNA]</scope>
    <source>
        <strain evidence="2 3">JCM 16109</strain>
    </source>
</reference>
<protein>
    <submittedName>
        <fullName evidence="2">Uncharacterized protein</fullName>
    </submittedName>
</protein>
<dbReference type="EMBL" id="BATA01000016">
    <property type="protein sequence ID" value="GAD52181.1"/>
    <property type="molecule type" value="Genomic_DNA"/>
</dbReference>
<evidence type="ECO:0000313" key="3">
    <source>
        <dbReference type="Proteomes" id="UP000016986"/>
    </source>
</evidence>
<dbReference type="Proteomes" id="UP000016986">
    <property type="component" value="Unassembled WGS sequence"/>
</dbReference>
<organism evidence="2 3">
    <name type="scientific">Halarchaeum acidiphilum MH1-52-1</name>
    <dbReference type="NCBI Taxonomy" id="1261545"/>
    <lineage>
        <taxon>Archaea</taxon>
        <taxon>Methanobacteriati</taxon>
        <taxon>Methanobacteriota</taxon>
        <taxon>Stenosarchaea group</taxon>
        <taxon>Halobacteria</taxon>
        <taxon>Halobacteriales</taxon>
        <taxon>Halobacteriaceae</taxon>
    </lineage>
</organism>
<gene>
    <name evidence="2" type="ORF">MBEHAL_0941</name>
</gene>
<comment type="caution">
    <text evidence="2">The sequence shown here is derived from an EMBL/GenBank/DDBJ whole genome shotgun (WGS) entry which is preliminary data.</text>
</comment>
<feature type="compositionally biased region" description="Polar residues" evidence="1">
    <location>
        <begin position="19"/>
        <end position="31"/>
    </location>
</feature>
<proteinExistence type="predicted"/>
<name>U2YEF6_9EURY</name>
<accession>U2YEF6</accession>
<dbReference type="AlphaFoldDB" id="U2YEF6"/>
<feature type="region of interest" description="Disordered" evidence="1">
    <location>
        <begin position="1"/>
        <end position="38"/>
    </location>
</feature>
<keyword evidence="3" id="KW-1185">Reference proteome</keyword>
<sequence>MKANVAAGGATGRRPAWNATASRLSASNTPTERAWTGNPPSLEIVVAHL</sequence>
<evidence type="ECO:0000313" key="2">
    <source>
        <dbReference type="EMBL" id="GAD52181.1"/>
    </source>
</evidence>
<evidence type="ECO:0000256" key="1">
    <source>
        <dbReference type="SAM" id="MobiDB-lite"/>
    </source>
</evidence>